<dbReference type="InterPro" id="IPR036812">
    <property type="entry name" value="NAD(P)_OxRdtase_dom_sf"/>
</dbReference>
<dbReference type="Pfam" id="PF00248">
    <property type="entry name" value="Aldo_ket_red"/>
    <property type="match status" value="1"/>
</dbReference>
<dbReference type="Proteomes" id="UP001194580">
    <property type="component" value="Unassembled WGS sequence"/>
</dbReference>
<accession>A0AAD4DA89</accession>
<dbReference type="InterPro" id="IPR020471">
    <property type="entry name" value="AKR"/>
</dbReference>
<dbReference type="Gene3D" id="3.20.20.100">
    <property type="entry name" value="NADP-dependent oxidoreductase domain"/>
    <property type="match status" value="1"/>
</dbReference>
<comment type="caution">
    <text evidence="2">The sequence shown here is derived from an EMBL/GenBank/DDBJ whole genome shotgun (WGS) entry which is preliminary data.</text>
</comment>
<feature type="domain" description="NADP-dependent oxidoreductase" evidence="1">
    <location>
        <begin position="88"/>
        <end position="336"/>
    </location>
</feature>
<dbReference type="CDD" id="cd19099">
    <property type="entry name" value="AKR_unchar"/>
    <property type="match status" value="1"/>
</dbReference>
<protein>
    <recommendedName>
        <fullName evidence="1">NADP-dependent oxidoreductase domain-containing protein</fullName>
    </recommendedName>
</protein>
<dbReference type="PANTHER" id="PTHR42686:SF1">
    <property type="entry name" value="GH17980P-RELATED"/>
    <property type="match status" value="1"/>
</dbReference>
<dbReference type="GO" id="GO:0016491">
    <property type="term" value="F:oxidoreductase activity"/>
    <property type="evidence" value="ECO:0007669"/>
    <property type="project" value="InterPro"/>
</dbReference>
<dbReference type="GO" id="GO:0005829">
    <property type="term" value="C:cytosol"/>
    <property type="evidence" value="ECO:0007669"/>
    <property type="project" value="TreeGrafter"/>
</dbReference>
<dbReference type="InterPro" id="IPR023210">
    <property type="entry name" value="NADP_OxRdtase_dom"/>
</dbReference>
<dbReference type="EMBL" id="JAAAIL010000817">
    <property type="protein sequence ID" value="KAG0273008.1"/>
    <property type="molecule type" value="Genomic_DNA"/>
</dbReference>
<evidence type="ECO:0000259" key="1">
    <source>
        <dbReference type="Pfam" id="PF00248"/>
    </source>
</evidence>
<keyword evidence="3" id="KW-1185">Reference proteome</keyword>
<reference evidence="2" key="1">
    <citation type="journal article" date="2020" name="Fungal Divers.">
        <title>Resolving the Mortierellaceae phylogeny through synthesis of multi-gene phylogenetics and phylogenomics.</title>
        <authorList>
            <person name="Vandepol N."/>
            <person name="Liber J."/>
            <person name="Desiro A."/>
            <person name="Na H."/>
            <person name="Kennedy M."/>
            <person name="Barry K."/>
            <person name="Grigoriev I.V."/>
            <person name="Miller A.N."/>
            <person name="O'Donnell K."/>
            <person name="Stajich J.E."/>
            <person name="Bonito G."/>
        </authorList>
    </citation>
    <scope>NUCLEOTIDE SEQUENCE</scope>
    <source>
        <strain evidence="2">NRRL 28262</strain>
    </source>
</reference>
<gene>
    <name evidence="2" type="ORF">BGZ95_011185</name>
</gene>
<organism evidence="2 3">
    <name type="scientific">Linnemannia exigua</name>
    <dbReference type="NCBI Taxonomy" id="604196"/>
    <lineage>
        <taxon>Eukaryota</taxon>
        <taxon>Fungi</taxon>
        <taxon>Fungi incertae sedis</taxon>
        <taxon>Mucoromycota</taxon>
        <taxon>Mortierellomycotina</taxon>
        <taxon>Mortierellomycetes</taxon>
        <taxon>Mortierellales</taxon>
        <taxon>Mortierellaceae</taxon>
        <taxon>Linnemannia</taxon>
    </lineage>
</organism>
<dbReference type="PANTHER" id="PTHR42686">
    <property type="entry name" value="GH17980P-RELATED"/>
    <property type="match status" value="1"/>
</dbReference>
<sequence length="566" mass="62624">MLTSFSVHATQRYQRPLSRTLSSAVFCQGSLWRQGGAGTGVANIVRLGIMTSRSAHGAATPDATAAFLSKHPTLPTATLPKRGLVLSKLGFGAYRVNSSQSAHRAALVKAVQAGVNVIDTSSHFGHGTSEKFIGETLDDLFKQDAIKREQVVVVSKAGFILPPTTDFPTSELENVSSYAAISTTSYHSIHPVYLKAQISQSLDRLKMDKLDIFMLNNPERMLGDRMLPGGFSKSKLYKEIAEAFAYLDTEVEAGRIGGYGICSNALHIPTTEDHLSLKTILKTRHDFGWKLENFVAVQAPLNLFERDLVTDEVSTKSLATEAKEHDIFVFSNRPLNAIAAGQIITLENKGQHTRQENSVKLLETLDLGFSSLAEMELDIKELIDEESIAMKFVWSEVLSENLARLSSNYFAAKHFLEREVLPAIDRDLKILEDSTNDQQDRDDKETIATWIHRYRREAETLTKDIASFCQLDSDKRNDELNLVLGLICREFVSDVGQDKVDNIGSPLSTKSIQYCVAQENVGCTLVGMRRPEYVHDAVAAAEASRRLTQRDLGLIAQCPLLLNTTS</sequence>
<dbReference type="AlphaFoldDB" id="A0AAD4DA89"/>
<evidence type="ECO:0000313" key="2">
    <source>
        <dbReference type="EMBL" id="KAG0273008.1"/>
    </source>
</evidence>
<name>A0AAD4DA89_9FUNG</name>
<dbReference type="SUPFAM" id="SSF51430">
    <property type="entry name" value="NAD(P)-linked oxidoreductase"/>
    <property type="match status" value="1"/>
</dbReference>
<evidence type="ECO:0000313" key="3">
    <source>
        <dbReference type="Proteomes" id="UP001194580"/>
    </source>
</evidence>
<proteinExistence type="predicted"/>